<dbReference type="AlphaFoldDB" id="A0A1H9MP03"/>
<evidence type="ECO:0000256" key="1">
    <source>
        <dbReference type="SAM" id="SignalP"/>
    </source>
</evidence>
<evidence type="ECO:0000313" key="3">
    <source>
        <dbReference type="Proteomes" id="UP000199427"/>
    </source>
</evidence>
<dbReference type="RefSeq" id="WP_091776260.1">
    <property type="nucleotide sequence ID" value="NZ_FOES01000067.1"/>
</dbReference>
<dbReference type="Proteomes" id="UP000199427">
    <property type="component" value="Unassembled WGS sequence"/>
</dbReference>
<protein>
    <recommendedName>
        <fullName evidence="4">Lipoprotein</fullName>
    </recommendedName>
</protein>
<feature type="chain" id="PRO_5039707200" description="Lipoprotein" evidence="1">
    <location>
        <begin position="19"/>
        <end position="311"/>
    </location>
</feature>
<keyword evidence="1" id="KW-0732">Signal</keyword>
<dbReference type="PROSITE" id="PS51257">
    <property type="entry name" value="PROKAR_LIPOPROTEIN"/>
    <property type="match status" value="1"/>
</dbReference>
<name>A0A1H9MP03_9BACI</name>
<accession>A0A1H9MP03</accession>
<reference evidence="2 3" key="1">
    <citation type="submission" date="2016-10" db="EMBL/GenBank/DDBJ databases">
        <authorList>
            <person name="de Groot N.N."/>
        </authorList>
    </citation>
    <scope>NUCLEOTIDE SEQUENCE [LARGE SCALE GENOMIC DNA]</scope>
    <source>
        <strain evidence="2 3">DSM 21633</strain>
    </source>
</reference>
<dbReference type="OrthoDB" id="2967708at2"/>
<sequence length="311" mass="35182">MFKKIIMSVMLLAALLLAACSESQSDKEVVKDGYQSLMEADSFDATFDLDVNVDADVQDPFIEPYIQMINDMELSMDMVADNEKQIQETVVHFEGTLSPMTISMDLPMYQNLKEEKMYIQTDSLVENLGMFMPLPEDAKGKLIEVDMADVEGMEEEEMDIDELTEQVQSIVNDFIDEKSEDDFTEEDGTYIVTFTKDDLANLVGKIASEVDDTITDEELQEGIDEINTALEDIDLNTFEIHMTMDGDQVKSQKFVLDAGFEAEGNAVQLELTADTVYNSINEDVEFTINPEDSEIMPMEEFEQLMMGGMEY</sequence>
<evidence type="ECO:0008006" key="4">
    <source>
        <dbReference type="Google" id="ProtNLM"/>
    </source>
</evidence>
<keyword evidence="3" id="KW-1185">Reference proteome</keyword>
<evidence type="ECO:0000313" key="2">
    <source>
        <dbReference type="EMBL" id="SER25311.1"/>
    </source>
</evidence>
<gene>
    <name evidence="2" type="ORF">SAMN05216362_1674</name>
</gene>
<organism evidence="2 3">
    <name type="scientific">Piscibacillus halophilus</name>
    <dbReference type="NCBI Taxonomy" id="571933"/>
    <lineage>
        <taxon>Bacteria</taxon>
        <taxon>Bacillati</taxon>
        <taxon>Bacillota</taxon>
        <taxon>Bacilli</taxon>
        <taxon>Bacillales</taxon>
        <taxon>Bacillaceae</taxon>
        <taxon>Piscibacillus</taxon>
    </lineage>
</organism>
<feature type="signal peptide" evidence="1">
    <location>
        <begin position="1"/>
        <end position="18"/>
    </location>
</feature>
<proteinExistence type="predicted"/>
<dbReference type="EMBL" id="FOES01000067">
    <property type="protein sequence ID" value="SER25311.1"/>
    <property type="molecule type" value="Genomic_DNA"/>
</dbReference>